<dbReference type="InterPro" id="IPR035595">
    <property type="entry name" value="UDP_glycos_trans_CS"/>
</dbReference>
<comment type="caution">
    <text evidence="5">The sequence shown here is derived from an EMBL/GenBank/DDBJ whole genome shotgun (WGS) entry which is preliminary data.</text>
</comment>
<keyword evidence="2 3" id="KW-0808">Transferase</keyword>
<keyword evidence="3" id="KW-0328">Glycosyltransferase</keyword>
<gene>
    <name evidence="5" type="ORF">CTI12_AA112210</name>
</gene>
<comment type="similarity">
    <text evidence="1 3">Belongs to the UDP-glycosyltransferase family.</text>
</comment>
<name>A0A2U1PU90_ARTAN</name>
<dbReference type="PANTHER" id="PTHR11926">
    <property type="entry name" value="GLUCOSYL/GLUCURONOSYL TRANSFERASES"/>
    <property type="match status" value="1"/>
</dbReference>
<accession>A0A2U1PU90</accession>
<dbReference type="GO" id="GO:0080044">
    <property type="term" value="F:quercetin 7-O-glucosyltransferase activity"/>
    <property type="evidence" value="ECO:0007669"/>
    <property type="project" value="TreeGrafter"/>
</dbReference>
<dbReference type="FunFam" id="3.40.50.2000:FF:000019">
    <property type="entry name" value="Glycosyltransferase"/>
    <property type="match status" value="1"/>
</dbReference>
<dbReference type="PROSITE" id="PS00375">
    <property type="entry name" value="UDPGT"/>
    <property type="match status" value="1"/>
</dbReference>
<dbReference type="STRING" id="35608.A0A2U1PU90"/>
<dbReference type="Gene3D" id="3.40.50.2000">
    <property type="entry name" value="Glycogen Phosphorylase B"/>
    <property type="match status" value="2"/>
</dbReference>
<dbReference type="GO" id="GO:0080043">
    <property type="term" value="F:quercetin 3-O-glucosyltransferase activity"/>
    <property type="evidence" value="ECO:0007669"/>
    <property type="project" value="TreeGrafter"/>
</dbReference>
<dbReference type="OrthoDB" id="5835829at2759"/>
<sequence length="449" mass="49806">MTTHRRILFVVFPGQGHINPSLQFAKRLLSMGVEVTFCTNMSVVRRIEKQTTHHGLTFAPVSENDQKPNETPEQFCSNFATNGALAVSDIIRSAAVSGNPFDHLVYTTIVPWAAGVAKAHGIKSTLLWCQSATALDLYYYYFNGFGDLLSCSNNNPSVAITLPGLPPLNTCDLPTFFLSTRPQQHDFAIPLFKDHIDALEENPRVLISTFNELEVEPVRALKNLELLPVGPLIPSAFLDGQDPLDNSFGGDLFEKSVEDYIKWLNTKPKYSVVYVSFGSVSTLSFDQAEEIANGLLESGRPFLWVIRDGGETCELSKIDELKKQGMIVGWCSQVEVLSHQAIGCFVTHCGWNSTVEALAAGVPTVAFPQWTDQGTNAKMMEDVWKTAVRVRKREGHEVVQGKEIERCVEMVMGNEEMRRNAKKWKDLAREAVSNVGSSTLNLQAFLDNA</sequence>
<dbReference type="EMBL" id="PKPP01000730">
    <property type="protein sequence ID" value="PWA89324.1"/>
    <property type="molecule type" value="Genomic_DNA"/>
</dbReference>
<dbReference type="PANTHER" id="PTHR11926:SF1361">
    <property type="entry name" value="CROCETIN GLUCOSYLTRANSFERASE"/>
    <property type="match status" value="1"/>
</dbReference>
<organism evidence="5 6">
    <name type="scientific">Artemisia annua</name>
    <name type="common">Sweet wormwood</name>
    <dbReference type="NCBI Taxonomy" id="35608"/>
    <lineage>
        <taxon>Eukaryota</taxon>
        <taxon>Viridiplantae</taxon>
        <taxon>Streptophyta</taxon>
        <taxon>Embryophyta</taxon>
        <taxon>Tracheophyta</taxon>
        <taxon>Spermatophyta</taxon>
        <taxon>Magnoliopsida</taxon>
        <taxon>eudicotyledons</taxon>
        <taxon>Gunneridae</taxon>
        <taxon>Pentapetalae</taxon>
        <taxon>asterids</taxon>
        <taxon>campanulids</taxon>
        <taxon>Asterales</taxon>
        <taxon>Asteraceae</taxon>
        <taxon>Asteroideae</taxon>
        <taxon>Anthemideae</taxon>
        <taxon>Artemisiinae</taxon>
        <taxon>Artemisia</taxon>
    </lineage>
</organism>
<evidence type="ECO:0000256" key="2">
    <source>
        <dbReference type="ARBA" id="ARBA00022679"/>
    </source>
</evidence>
<dbReference type="EC" id="2.4.1.-" evidence="4"/>
<evidence type="ECO:0000256" key="1">
    <source>
        <dbReference type="ARBA" id="ARBA00009995"/>
    </source>
</evidence>
<evidence type="ECO:0000313" key="6">
    <source>
        <dbReference type="Proteomes" id="UP000245207"/>
    </source>
</evidence>
<evidence type="ECO:0000256" key="4">
    <source>
        <dbReference type="RuleBase" id="RU362057"/>
    </source>
</evidence>
<keyword evidence="6" id="KW-1185">Reference proteome</keyword>
<protein>
    <recommendedName>
        <fullName evidence="4">Glycosyltransferase</fullName>
        <ecNumber evidence="4">2.4.1.-</ecNumber>
    </recommendedName>
</protein>
<proteinExistence type="inferred from homology"/>
<evidence type="ECO:0000256" key="3">
    <source>
        <dbReference type="RuleBase" id="RU003718"/>
    </source>
</evidence>
<dbReference type="CDD" id="cd03784">
    <property type="entry name" value="GT1_Gtf-like"/>
    <property type="match status" value="1"/>
</dbReference>
<evidence type="ECO:0000313" key="5">
    <source>
        <dbReference type="EMBL" id="PWA89324.1"/>
    </source>
</evidence>
<dbReference type="Proteomes" id="UP000245207">
    <property type="component" value="Unassembled WGS sequence"/>
</dbReference>
<dbReference type="Pfam" id="PF00201">
    <property type="entry name" value="UDPGT"/>
    <property type="match status" value="1"/>
</dbReference>
<reference evidence="5 6" key="1">
    <citation type="journal article" date="2018" name="Mol. Plant">
        <title>The genome of Artemisia annua provides insight into the evolution of Asteraceae family and artemisinin biosynthesis.</title>
        <authorList>
            <person name="Shen Q."/>
            <person name="Zhang L."/>
            <person name="Liao Z."/>
            <person name="Wang S."/>
            <person name="Yan T."/>
            <person name="Shi P."/>
            <person name="Liu M."/>
            <person name="Fu X."/>
            <person name="Pan Q."/>
            <person name="Wang Y."/>
            <person name="Lv Z."/>
            <person name="Lu X."/>
            <person name="Zhang F."/>
            <person name="Jiang W."/>
            <person name="Ma Y."/>
            <person name="Chen M."/>
            <person name="Hao X."/>
            <person name="Li L."/>
            <person name="Tang Y."/>
            <person name="Lv G."/>
            <person name="Zhou Y."/>
            <person name="Sun X."/>
            <person name="Brodelius P.E."/>
            <person name="Rose J.K.C."/>
            <person name="Tang K."/>
        </authorList>
    </citation>
    <scope>NUCLEOTIDE SEQUENCE [LARGE SCALE GENOMIC DNA]</scope>
    <source>
        <strain evidence="6">cv. Huhao1</strain>
        <tissue evidence="5">Leaf</tissue>
    </source>
</reference>
<dbReference type="AlphaFoldDB" id="A0A2U1PU90"/>
<dbReference type="SUPFAM" id="SSF53756">
    <property type="entry name" value="UDP-Glycosyltransferase/glycogen phosphorylase"/>
    <property type="match status" value="1"/>
</dbReference>
<dbReference type="InterPro" id="IPR002213">
    <property type="entry name" value="UDP_glucos_trans"/>
</dbReference>